<accession>A0ABQ1ACJ2</accession>
<sequence>MLKPAIIIVPGALHRPEHYQGIVNRLHKLQYEAVAVSMPALSSSPPQPTWAEDVEAIRKATFNFFESGQDVVLVGHSYSGILISEASKGLSRKDRPKGQGAVVRLIYMCAIAVPVGESLTGQLEPRTPQEVEAFREVYARAGGLGPDEVIQISFSLPYTVLANILTANRHLQEGSISLLDADKVRDVLYNKCDPKVADWAISLLGKQPVTTMSTPATHAAWLEIPSTYLICEADLAVPECVQLRMAKQGNGAFDIVRCQEGHAPCLSNPDLVVRMIRNAAGEAIEI</sequence>
<evidence type="ECO:0000313" key="2">
    <source>
        <dbReference type="EMBL" id="GFF78865.1"/>
    </source>
</evidence>
<protein>
    <submittedName>
        <fullName evidence="2">Alpha/beta-hydrolase</fullName>
    </submittedName>
</protein>
<evidence type="ECO:0000259" key="1">
    <source>
        <dbReference type="Pfam" id="PF12697"/>
    </source>
</evidence>
<keyword evidence="3" id="KW-1185">Reference proteome</keyword>
<evidence type="ECO:0000313" key="3">
    <source>
        <dbReference type="Proteomes" id="UP000465266"/>
    </source>
</evidence>
<dbReference type="InterPro" id="IPR052897">
    <property type="entry name" value="Sec-Metab_Biosynth_Hydrolase"/>
</dbReference>
<comment type="caution">
    <text evidence="2">The sequence shown here is derived from an EMBL/GenBank/DDBJ whole genome shotgun (WGS) entry which is preliminary data.</text>
</comment>
<dbReference type="Pfam" id="PF12697">
    <property type="entry name" value="Abhydrolase_6"/>
    <property type="match status" value="1"/>
</dbReference>
<dbReference type="PANTHER" id="PTHR37017:SF11">
    <property type="entry name" value="ESTERASE_LIPASE_THIOESTERASE DOMAIN-CONTAINING PROTEIN"/>
    <property type="match status" value="1"/>
</dbReference>
<feature type="domain" description="AB hydrolase-1" evidence="1">
    <location>
        <begin position="6"/>
        <end position="274"/>
    </location>
</feature>
<proteinExistence type="predicted"/>
<gene>
    <name evidence="2" type="ORF">IFM53868_02453</name>
</gene>
<name>A0ABQ1ACJ2_9EURO</name>
<dbReference type="PANTHER" id="PTHR37017">
    <property type="entry name" value="AB HYDROLASE-1 DOMAIN-CONTAINING PROTEIN-RELATED"/>
    <property type="match status" value="1"/>
</dbReference>
<dbReference type="SUPFAM" id="SSF53474">
    <property type="entry name" value="alpha/beta-Hydrolases"/>
    <property type="match status" value="1"/>
</dbReference>
<dbReference type="Gene3D" id="3.40.50.1820">
    <property type="entry name" value="alpha/beta hydrolase"/>
    <property type="match status" value="1"/>
</dbReference>
<dbReference type="InterPro" id="IPR000073">
    <property type="entry name" value="AB_hydrolase_1"/>
</dbReference>
<dbReference type="InterPro" id="IPR029058">
    <property type="entry name" value="AB_hydrolase_fold"/>
</dbReference>
<reference evidence="2 3" key="1">
    <citation type="submission" date="2020-01" db="EMBL/GenBank/DDBJ databases">
        <title>Draft genome sequence of Aspergillus udagawae IFM 53868.</title>
        <authorList>
            <person name="Takahashi H."/>
            <person name="Yaguchi T."/>
        </authorList>
    </citation>
    <scope>NUCLEOTIDE SEQUENCE [LARGE SCALE GENOMIC DNA]</scope>
    <source>
        <strain evidence="2 3">IFM 53868</strain>
    </source>
</reference>
<dbReference type="Proteomes" id="UP000465266">
    <property type="component" value="Unassembled WGS sequence"/>
</dbReference>
<dbReference type="EMBL" id="BLKG01000016">
    <property type="protein sequence ID" value="GFF78865.1"/>
    <property type="molecule type" value="Genomic_DNA"/>
</dbReference>
<organism evidence="2 3">
    <name type="scientific">Aspergillus udagawae</name>
    <dbReference type="NCBI Taxonomy" id="91492"/>
    <lineage>
        <taxon>Eukaryota</taxon>
        <taxon>Fungi</taxon>
        <taxon>Dikarya</taxon>
        <taxon>Ascomycota</taxon>
        <taxon>Pezizomycotina</taxon>
        <taxon>Eurotiomycetes</taxon>
        <taxon>Eurotiomycetidae</taxon>
        <taxon>Eurotiales</taxon>
        <taxon>Aspergillaceae</taxon>
        <taxon>Aspergillus</taxon>
        <taxon>Aspergillus subgen. Fumigati</taxon>
    </lineage>
</organism>